<evidence type="ECO:0000313" key="1">
    <source>
        <dbReference type="EMBL" id="ADU79193.1"/>
    </source>
</evidence>
<dbReference type="Proteomes" id="UP000007263">
    <property type="component" value="Segment"/>
</dbReference>
<dbReference type="OrthoDB" id="8223at10239"/>
<dbReference type="GO" id="GO:0006231">
    <property type="term" value="P:dTMP biosynthetic process"/>
    <property type="evidence" value="ECO:0007669"/>
    <property type="project" value="InterPro"/>
</dbReference>
<gene>
    <name evidence="1" type="ORF">EcP1_gp42</name>
</gene>
<dbReference type="EMBL" id="HQ641380">
    <property type="protein sequence ID" value="ADU79193.1"/>
    <property type="molecule type" value="Genomic_DNA"/>
</dbReference>
<dbReference type="GO" id="GO:0004799">
    <property type="term" value="F:thymidylate synthase activity"/>
    <property type="evidence" value="ECO:0007669"/>
    <property type="project" value="TreeGrafter"/>
</dbReference>
<evidence type="ECO:0000313" key="2">
    <source>
        <dbReference type="Proteomes" id="UP000007263"/>
    </source>
</evidence>
<dbReference type="NCBIfam" id="TIGR02170">
    <property type="entry name" value="thyX"/>
    <property type="match status" value="1"/>
</dbReference>
<dbReference type="SUPFAM" id="SSF69796">
    <property type="entry name" value="Thymidylate synthase-complementing protein Thy1"/>
    <property type="match status" value="1"/>
</dbReference>
<dbReference type="CDD" id="cd20175">
    <property type="entry name" value="ThyX"/>
    <property type="match status" value="1"/>
</dbReference>
<dbReference type="GO" id="GO:0050660">
    <property type="term" value="F:flavin adenine dinucleotide binding"/>
    <property type="evidence" value="ECO:0007669"/>
    <property type="project" value="InterPro"/>
</dbReference>
<protein>
    <submittedName>
        <fullName evidence="1">Thymidilate synthase</fullName>
    </submittedName>
</protein>
<name>E9NIG7_9CAUD</name>
<reference evidence="1 2" key="1">
    <citation type="submission" date="2010-11" db="EMBL/GenBank/DDBJ databases">
        <title>Complete nucleotide sequence of the bacteriophage EcP1, a new member of the N4-like viruses.</title>
        <authorList>
            <person name="Zhu J."/>
            <person name="Rao X."/>
            <person name="Tan Y."/>
            <person name="Hu Z."/>
            <person name="Xiong K."/>
            <person name="Chen Z."/>
            <person name="Li S."/>
            <person name="Yang J."/>
            <person name="Jin X."/>
            <person name="Chen Y."/>
            <person name="Hu F."/>
        </authorList>
    </citation>
    <scope>NUCLEOTIDE SEQUENCE [LARGE SCALE GENOMIC DNA]</scope>
</reference>
<keyword evidence="2" id="KW-1185">Reference proteome</keyword>
<dbReference type="GO" id="GO:0070402">
    <property type="term" value="F:NADPH binding"/>
    <property type="evidence" value="ECO:0007669"/>
    <property type="project" value="TreeGrafter"/>
</dbReference>
<dbReference type="InterPro" id="IPR036098">
    <property type="entry name" value="Thymidylate_synthase_ThyX_sf"/>
</dbReference>
<proteinExistence type="predicted"/>
<dbReference type="RefSeq" id="YP_007003165.1">
    <property type="nucleotide sequence ID" value="NC_019485.1"/>
</dbReference>
<dbReference type="Gene3D" id="3.30.1360.170">
    <property type="match status" value="1"/>
</dbReference>
<dbReference type="Pfam" id="PF02511">
    <property type="entry name" value="Thy1"/>
    <property type="match status" value="1"/>
</dbReference>
<organism evidence="1 2">
    <name type="scientific">Enterobacter phage EcP1</name>
    <dbReference type="NCBI Taxonomy" id="942016"/>
    <lineage>
        <taxon>Viruses</taxon>
        <taxon>Duplodnaviria</taxon>
        <taxon>Heunggongvirae</taxon>
        <taxon>Uroviricota</taxon>
        <taxon>Caudoviricetes</taxon>
        <taxon>Schitoviridae</taxon>
        <taxon>Eceepunavirus</taxon>
        <taxon>Eceepunavirus EcP1</taxon>
    </lineage>
</organism>
<dbReference type="Gene3D" id="1.20.5.3070">
    <property type="match status" value="1"/>
</dbReference>
<dbReference type="PROSITE" id="PS51331">
    <property type="entry name" value="THYX"/>
    <property type="match status" value="1"/>
</dbReference>
<dbReference type="InterPro" id="IPR003669">
    <property type="entry name" value="Thymidylate_synthase_ThyX"/>
</dbReference>
<sequence>MSQVKLVAITPNIEKLACYIARVSNPANQQSESTALLDYCIKHQHWSVFEHGFITLEMNTTRAISAQLLRHRSFTFQEFSQRYAKVDMLEIEIPDLRLQDHTNRQNSIDAMDSIEKDALRYEIDGLFQQVDHVYSLLLNKGVAKECARMVLPMCAPTKVYMSGSLRSWIHYIELRSANGTQKEHMVLAEEAKKIISEQLPVVAKALKWI</sequence>
<accession>E9NIG7</accession>
<dbReference type="PANTHER" id="PTHR34934:SF1">
    <property type="entry name" value="FLAVIN-DEPENDENT THYMIDYLATE SYNTHASE"/>
    <property type="match status" value="1"/>
</dbReference>
<dbReference type="KEGG" id="vg:14006821"/>
<dbReference type="GO" id="GO:0050797">
    <property type="term" value="F:thymidylate synthase (FAD) activity"/>
    <property type="evidence" value="ECO:0007669"/>
    <property type="project" value="InterPro"/>
</dbReference>
<dbReference type="GeneID" id="14006821"/>
<dbReference type="PANTHER" id="PTHR34934">
    <property type="entry name" value="FLAVIN-DEPENDENT THYMIDYLATE SYNTHASE"/>
    <property type="match status" value="1"/>
</dbReference>